<keyword evidence="6" id="KW-1185">Reference proteome</keyword>
<dbReference type="PANTHER" id="PTHR21540">
    <property type="entry name" value="RING FINGER AND SWIM DOMAIN-CONTAINING PROTEIN 2"/>
    <property type="match status" value="1"/>
</dbReference>
<evidence type="ECO:0000259" key="4">
    <source>
        <dbReference type="PROSITE" id="PS50966"/>
    </source>
</evidence>
<keyword evidence="1" id="KW-0862">Zinc</keyword>
<dbReference type="PROSITE" id="PS50089">
    <property type="entry name" value="ZF_RING_2"/>
    <property type="match status" value="1"/>
</dbReference>
<evidence type="ECO:0000256" key="1">
    <source>
        <dbReference type="PROSITE-ProRule" id="PRU00175"/>
    </source>
</evidence>
<protein>
    <recommendedName>
        <fullName evidence="7">SWIM-type domain-containing protein</fullName>
    </recommendedName>
</protein>
<proteinExistence type="predicted"/>
<sequence length="444" mass="48799">MPKIKSAPTAPPRRSARVSINASKVKEESRDDANDRNATRAPSAKKRKTRAKKSAATSIPTKKPEVKEEYDDATTNQFGNEVDPNITTRVDNTAELSENPKKRGRQAKPTQVAEVAEASASSAKAEPSCAGPSTIASGSKVKAEKTKFPSKGKAKAKAEKSGDAKKARLARTRERCPAKIFERYKRAISQRLFMIEREHYGEGASQTEQFKVLGSTGNVYTVDIGRSPKCDCPDHRMGNKPCKHIIFVFIKVLKVPDDSYLWYQTALTAEEVEVVFAAAPPTPHGSVTVNVQVHKAYLKATGKGGEDEEVVTSVDKEVKDEIHGKRLDAVGEDCPVCYEEMTQEDVDGRKLTYDESLTGCGKPLHTQCFDMWAMSARKKGDDVTCVWCRSVWPSAAGAKGKGKGKDTGAQYSSWGYLNMAAEVGISRQRDVSTYHWGHRYLNSD</sequence>
<gene>
    <name evidence="5" type="ORF">I206_103326</name>
</gene>
<reference evidence="5" key="1">
    <citation type="submission" date="2013-07" db="EMBL/GenBank/DDBJ databases">
        <authorList>
            <consortium name="The Broad Institute Genome Sequencing Platform"/>
            <person name="Cuomo C."/>
            <person name="Litvintseva A."/>
            <person name="Chen Y."/>
            <person name="Heitman J."/>
            <person name="Sun S."/>
            <person name="Springer D."/>
            <person name="Dromer F."/>
            <person name="Young S.K."/>
            <person name="Zeng Q."/>
            <person name="Gargeya S."/>
            <person name="Fitzgerald M."/>
            <person name="Abouelleil A."/>
            <person name="Alvarado L."/>
            <person name="Berlin A.M."/>
            <person name="Chapman S.B."/>
            <person name="Dewar J."/>
            <person name="Goldberg J."/>
            <person name="Griggs A."/>
            <person name="Gujja S."/>
            <person name="Hansen M."/>
            <person name="Howarth C."/>
            <person name="Imamovic A."/>
            <person name="Larimer J."/>
            <person name="McCowan C."/>
            <person name="Murphy C."/>
            <person name="Pearson M."/>
            <person name="Priest M."/>
            <person name="Roberts A."/>
            <person name="Saif S."/>
            <person name="Shea T."/>
            <person name="Sykes S."/>
            <person name="Wortman J."/>
            <person name="Nusbaum C."/>
            <person name="Birren B."/>
        </authorList>
    </citation>
    <scope>NUCLEOTIDE SEQUENCE</scope>
    <source>
        <strain evidence="5">CBS 10737</strain>
    </source>
</reference>
<dbReference type="InterPro" id="IPR007527">
    <property type="entry name" value="Znf_SWIM"/>
</dbReference>
<feature type="compositionally biased region" description="Low complexity" evidence="2">
    <location>
        <begin position="113"/>
        <end position="130"/>
    </location>
</feature>
<dbReference type="GO" id="GO:0061630">
    <property type="term" value="F:ubiquitin protein ligase activity"/>
    <property type="evidence" value="ECO:0007669"/>
    <property type="project" value="InterPro"/>
</dbReference>
<evidence type="ECO:0000313" key="6">
    <source>
        <dbReference type="Proteomes" id="UP000094020"/>
    </source>
</evidence>
<dbReference type="InterPro" id="IPR039903">
    <property type="entry name" value="Zswim2"/>
</dbReference>
<dbReference type="AlphaFoldDB" id="A0AAJ8L3J4"/>
<dbReference type="EMBL" id="CP144522">
    <property type="protein sequence ID" value="WWC69387.1"/>
    <property type="molecule type" value="Genomic_DNA"/>
</dbReference>
<dbReference type="GeneID" id="30170037"/>
<feature type="domain" description="SWIM-type" evidence="4">
    <location>
        <begin position="220"/>
        <end position="253"/>
    </location>
</feature>
<organism evidence="5 6">
    <name type="scientific">Kwoniella pini CBS 10737</name>
    <dbReference type="NCBI Taxonomy" id="1296096"/>
    <lineage>
        <taxon>Eukaryota</taxon>
        <taxon>Fungi</taxon>
        <taxon>Dikarya</taxon>
        <taxon>Basidiomycota</taxon>
        <taxon>Agaricomycotina</taxon>
        <taxon>Tremellomycetes</taxon>
        <taxon>Tremellales</taxon>
        <taxon>Cryptococcaceae</taxon>
        <taxon>Kwoniella</taxon>
    </lineage>
</organism>
<dbReference type="PROSITE" id="PS50966">
    <property type="entry name" value="ZF_SWIM"/>
    <property type="match status" value="1"/>
</dbReference>
<keyword evidence="1" id="KW-0863">Zinc-finger</keyword>
<reference evidence="5" key="2">
    <citation type="submission" date="2024-02" db="EMBL/GenBank/DDBJ databases">
        <title>Comparative genomics of Cryptococcus and Kwoniella reveals pathogenesis evolution and contrasting modes of karyotype evolution via chromosome fusion or intercentromeric recombination.</title>
        <authorList>
            <person name="Coelho M.A."/>
            <person name="David-Palma M."/>
            <person name="Shea T."/>
            <person name="Bowers K."/>
            <person name="McGinley-Smith S."/>
            <person name="Mohammad A.W."/>
            <person name="Gnirke A."/>
            <person name="Yurkov A.M."/>
            <person name="Nowrousian M."/>
            <person name="Sun S."/>
            <person name="Cuomo C.A."/>
            <person name="Heitman J."/>
        </authorList>
    </citation>
    <scope>NUCLEOTIDE SEQUENCE</scope>
    <source>
        <strain evidence="5">CBS 10737</strain>
    </source>
</reference>
<dbReference type="InterPro" id="IPR001841">
    <property type="entry name" value="Znf_RING"/>
</dbReference>
<name>A0AAJ8L3J4_9TREE</name>
<evidence type="ECO:0000313" key="5">
    <source>
        <dbReference type="EMBL" id="WWC69387.1"/>
    </source>
</evidence>
<feature type="compositionally biased region" description="Polar residues" evidence="2">
    <location>
        <begin position="73"/>
        <end position="96"/>
    </location>
</feature>
<dbReference type="PANTHER" id="PTHR21540:SF0">
    <property type="entry name" value="PHD FAMILY PROTEIN"/>
    <property type="match status" value="1"/>
</dbReference>
<feature type="compositionally biased region" description="Basic and acidic residues" evidence="2">
    <location>
        <begin position="156"/>
        <end position="170"/>
    </location>
</feature>
<feature type="domain" description="RING-type" evidence="3">
    <location>
        <begin position="334"/>
        <end position="389"/>
    </location>
</feature>
<evidence type="ECO:0008006" key="7">
    <source>
        <dbReference type="Google" id="ProtNLM"/>
    </source>
</evidence>
<dbReference type="GO" id="GO:0008270">
    <property type="term" value="F:zinc ion binding"/>
    <property type="evidence" value="ECO:0007669"/>
    <property type="project" value="UniProtKB-KW"/>
</dbReference>
<dbReference type="KEGG" id="kpin:30170037"/>
<dbReference type="RefSeq" id="XP_070058826.1">
    <property type="nucleotide sequence ID" value="XM_070202725.1"/>
</dbReference>
<dbReference type="Proteomes" id="UP000094020">
    <property type="component" value="Chromosome 4"/>
</dbReference>
<dbReference type="SUPFAM" id="SSF57850">
    <property type="entry name" value="RING/U-box"/>
    <property type="match status" value="1"/>
</dbReference>
<keyword evidence="1" id="KW-0479">Metal-binding</keyword>
<feature type="compositionally biased region" description="Basic residues" evidence="2">
    <location>
        <begin position="43"/>
        <end position="53"/>
    </location>
</feature>
<feature type="region of interest" description="Disordered" evidence="2">
    <location>
        <begin position="1"/>
        <end position="170"/>
    </location>
</feature>
<dbReference type="InterPro" id="IPR013083">
    <property type="entry name" value="Znf_RING/FYVE/PHD"/>
</dbReference>
<dbReference type="Pfam" id="PF04434">
    <property type="entry name" value="SWIM"/>
    <property type="match status" value="1"/>
</dbReference>
<evidence type="ECO:0000259" key="3">
    <source>
        <dbReference type="PROSITE" id="PS50089"/>
    </source>
</evidence>
<accession>A0AAJ8L3J4</accession>
<dbReference type="Gene3D" id="3.30.40.10">
    <property type="entry name" value="Zinc/RING finger domain, C3HC4 (zinc finger)"/>
    <property type="match status" value="1"/>
</dbReference>
<feature type="compositionally biased region" description="Basic and acidic residues" evidence="2">
    <location>
        <begin position="24"/>
        <end position="38"/>
    </location>
</feature>
<evidence type="ECO:0000256" key="2">
    <source>
        <dbReference type="SAM" id="MobiDB-lite"/>
    </source>
</evidence>